<evidence type="ECO:0000313" key="3">
    <source>
        <dbReference type="EMBL" id="KAB7845454.1"/>
    </source>
</evidence>
<organism evidence="3 4">
    <name type="scientific">Streptomyces mobaraensis</name>
    <name type="common">Streptoverticillium mobaraense</name>
    <dbReference type="NCBI Taxonomy" id="35621"/>
    <lineage>
        <taxon>Bacteria</taxon>
        <taxon>Bacillati</taxon>
        <taxon>Actinomycetota</taxon>
        <taxon>Actinomycetes</taxon>
        <taxon>Kitasatosporales</taxon>
        <taxon>Streptomycetaceae</taxon>
        <taxon>Streptomyces</taxon>
    </lineage>
</organism>
<dbReference type="PROSITE" id="PS51257">
    <property type="entry name" value="PROKAR_LIPOPROTEIN"/>
    <property type="match status" value="1"/>
</dbReference>
<name>A0A5N5W818_STRMB</name>
<reference evidence="3 4" key="1">
    <citation type="journal article" date="2019" name="Microb. Cell Fact.">
        <title>Exploring novel herbicidin analogues by transcriptional regulator overexpression and MS/MS molecular networking.</title>
        <authorList>
            <person name="Shi Y."/>
            <person name="Gu R."/>
            <person name="Li Y."/>
            <person name="Wang X."/>
            <person name="Ren W."/>
            <person name="Li X."/>
            <person name="Wang L."/>
            <person name="Xie Y."/>
            <person name="Hong B."/>
        </authorList>
    </citation>
    <scope>NUCLEOTIDE SEQUENCE [LARGE SCALE GENOMIC DNA]</scope>
    <source>
        <strain evidence="3 4">US-43</strain>
    </source>
</reference>
<feature type="region of interest" description="Disordered" evidence="1">
    <location>
        <begin position="27"/>
        <end position="61"/>
    </location>
</feature>
<evidence type="ECO:0000256" key="2">
    <source>
        <dbReference type="SAM" id="SignalP"/>
    </source>
</evidence>
<evidence type="ECO:0000256" key="1">
    <source>
        <dbReference type="SAM" id="MobiDB-lite"/>
    </source>
</evidence>
<keyword evidence="4" id="KW-1185">Reference proteome</keyword>
<dbReference type="RefSeq" id="WP_004938328.1">
    <property type="nucleotide sequence ID" value="NZ_JBFADJ010000073.1"/>
</dbReference>
<feature type="compositionally biased region" description="Basic and acidic residues" evidence="1">
    <location>
        <begin position="28"/>
        <end position="37"/>
    </location>
</feature>
<feature type="signal peptide" evidence="2">
    <location>
        <begin position="1"/>
        <end position="26"/>
    </location>
</feature>
<comment type="caution">
    <text evidence="3">The sequence shown here is derived from an EMBL/GenBank/DDBJ whole genome shotgun (WGS) entry which is preliminary data.</text>
</comment>
<evidence type="ECO:0008006" key="5">
    <source>
        <dbReference type="Google" id="ProtNLM"/>
    </source>
</evidence>
<accession>A0A5N5W818</accession>
<proteinExistence type="predicted"/>
<protein>
    <recommendedName>
        <fullName evidence="5">Sensor domain-containing protein</fullName>
    </recommendedName>
</protein>
<dbReference type="EMBL" id="VOKX01000026">
    <property type="protein sequence ID" value="KAB7845454.1"/>
    <property type="molecule type" value="Genomic_DNA"/>
</dbReference>
<dbReference type="Proteomes" id="UP000327000">
    <property type="component" value="Unassembled WGS sequence"/>
</dbReference>
<dbReference type="AlphaFoldDB" id="A0A5N5W818"/>
<keyword evidence="2" id="KW-0732">Signal</keyword>
<sequence length="238" mass="24846">MRLRHFTRAWGLPLLAGALLATSACGGDKGDGKETPEAVRTQAPAGDAHRKRPGGADADVKPLDAARLRQRLVTLADLGPGYTEVPDDGKDEADLGATGCAAMERLSARLPSLKLAAEVKTGFRYGGTGDSGMAVELDSDSPARISAVYKEIYDSFNSCPSFSFTAGTTPTRATSARPELPALGDERFGTLLTLDGANGPTVIKYVTVRKGSVSATLIGSPALVDKHIGKAVDKMTRS</sequence>
<gene>
    <name evidence="3" type="ORF">FRZ00_13210</name>
</gene>
<feature type="chain" id="PRO_5025002868" description="Sensor domain-containing protein" evidence="2">
    <location>
        <begin position="27"/>
        <end position="238"/>
    </location>
</feature>
<dbReference type="OrthoDB" id="4321801at2"/>
<evidence type="ECO:0000313" key="4">
    <source>
        <dbReference type="Proteomes" id="UP000327000"/>
    </source>
</evidence>